<name>S4NBM6_9LACO</name>
<dbReference type="SMART" id="SM00830">
    <property type="entry name" value="CM_2"/>
    <property type="match status" value="1"/>
</dbReference>
<evidence type="ECO:0000256" key="1">
    <source>
        <dbReference type="ARBA" id="ARBA00023235"/>
    </source>
</evidence>
<gene>
    <name evidence="3" type="ORF">LOT_0647</name>
</gene>
<dbReference type="PANTHER" id="PTHR38041:SF1">
    <property type="entry name" value="CHORISMATE MUTASE"/>
    <property type="match status" value="1"/>
</dbReference>
<evidence type="ECO:0000313" key="3">
    <source>
        <dbReference type="EMBL" id="GAD16109.1"/>
    </source>
</evidence>
<dbReference type="eggNOG" id="COG1605">
    <property type="taxonomic scope" value="Bacteria"/>
</dbReference>
<dbReference type="PATRIC" id="fig|1423780.4.peg.592"/>
<dbReference type="EMBL" id="BASH01000002">
    <property type="protein sequence ID" value="GAD16109.1"/>
    <property type="molecule type" value="Genomic_DNA"/>
</dbReference>
<dbReference type="Gene3D" id="1.20.59.10">
    <property type="entry name" value="Chorismate mutase"/>
    <property type="match status" value="1"/>
</dbReference>
<dbReference type="GO" id="GO:0004106">
    <property type="term" value="F:chorismate mutase activity"/>
    <property type="evidence" value="ECO:0007669"/>
    <property type="project" value="InterPro"/>
</dbReference>
<dbReference type="SUPFAM" id="SSF48600">
    <property type="entry name" value="Chorismate mutase II"/>
    <property type="match status" value="1"/>
</dbReference>
<dbReference type="AlphaFoldDB" id="S4NBM6"/>
<dbReference type="InterPro" id="IPR051331">
    <property type="entry name" value="Chorismate_mutase-related"/>
</dbReference>
<dbReference type="OrthoDB" id="2320414at2"/>
<sequence length="104" mass="12153">MTNNIQDSTDSQREIQAARESINDIDHSMVDLLQERFKTSARIGQIKADSQMPVLDADREQQVLDSVGQLDSDVETRQYLQNIFREILKNSRDYQHELMQKENK</sequence>
<dbReference type="GO" id="GO:0009697">
    <property type="term" value="P:salicylic acid biosynthetic process"/>
    <property type="evidence" value="ECO:0007669"/>
    <property type="project" value="TreeGrafter"/>
</dbReference>
<keyword evidence="4" id="KW-1185">Reference proteome</keyword>
<dbReference type="InterPro" id="IPR036263">
    <property type="entry name" value="Chorismate_II_sf"/>
</dbReference>
<dbReference type="Pfam" id="PF01817">
    <property type="entry name" value="CM_2"/>
    <property type="match status" value="1"/>
</dbReference>
<organism evidence="3 4">
    <name type="scientific">Lentilactobacillus otakiensis DSM 19908 = JCM 15040</name>
    <dbReference type="NCBI Taxonomy" id="1423780"/>
    <lineage>
        <taxon>Bacteria</taxon>
        <taxon>Bacillati</taxon>
        <taxon>Bacillota</taxon>
        <taxon>Bacilli</taxon>
        <taxon>Lactobacillales</taxon>
        <taxon>Lactobacillaceae</taxon>
        <taxon>Lentilactobacillus</taxon>
    </lineage>
</organism>
<accession>S4NBM6</accession>
<comment type="caution">
    <text evidence="3">The sequence shown here is derived from an EMBL/GenBank/DDBJ whole genome shotgun (WGS) entry which is preliminary data.</text>
</comment>
<feature type="domain" description="Chorismate mutase" evidence="2">
    <location>
        <begin position="9"/>
        <end position="99"/>
    </location>
</feature>
<dbReference type="PROSITE" id="PS51168">
    <property type="entry name" value="CHORISMATE_MUT_2"/>
    <property type="match status" value="1"/>
</dbReference>
<protein>
    <recommendedName>
        <fullName evidence="2">Chorismate mutase domain-containing protein</fullName>
    </recommendedName>
</protein>
<keyword evidence="1" id="KW-0413">Isomerase</keyword>
<evidence type="ECO:0000259" key="2">
    <source>
        <dbReference type="PROSITE" id="PS51168"/>
    </source>
</evidence>
<proteinExistence type="predicted"/>
<dbReference type="Proteomes" id="UP000016361">
    <property type="component" value="Unassembled WGS sequence"/>
</dbReference>
<dbReference type="InterPro" id="IPR036979">
    <property type="entry name" value="CM_dom_sf"/>
</dbReference>
<evidence type="ECO:0000313" key="4">
    <source>
        <dbReference type="Proteomes" id="UP000016361"/>
    </source>
</evidence>
<dbReference type="STRING" id="1423780.FD05_GL000591"/>
<dbReference type="GO" id="GO:0046417">
    <property type="term" value="P:chorismate metabolic process"/>
    <property type="evidence" value="ECO:0007669"/>
    <property type="project" value="InterPro"/>
</dbReference>
<dbReference type="InterPro" id="IPR002701">
    <property type="entry name" value="CM_II_prokaryot"/>
</dbReference>
<reference evidence="4" key="1">
    <citation type="journal article" date="2013" name="Genome Announc.">
        <title>Draft Genome Sequence of D-Branched-Chain Amino Acid Producer Lactobacillus otakiensis JCM 15040T, Isolated from a Traditional Japanese Pickle.</title>
        <authorList>
            <person name="Doi K."/>
            <person name="Mori K."/>
            <person name="Mutaguchi Y."/>
            <person name="Tashiro K."/>
            <person name="Fujino Y."/>
            <person name="Ohmori T."/>
            <person name="Kuhara S."/>
            <person name="Ohshima T."/>
        </authorList>
    </citation>
    <scope>NUCLEOTIDE SEQUENCE [LARGE SCALE GENOMIC DNA]</scope>
    <source>
        <strain evidence="4">JCM 15040</strain>
    </source>
</reference>
<dbReference type="PANTHER" id="PTHR38041">
    <property type="entry name" value="CHORISMATE MUTASE"/>
    <property type="match status" value="1"/>
</dbReference>
<dbReference type="RefSeq" id="WP_020280562.1">
    <property type="nucleotide sequence ID" value="NZ_AZED01000011.1"/>
</dbReference>
<dbReference type="GeneID" id="301047858"/>